<name>A0ACC3AV46_9EURO</name>
<proteinExistence type="predicted"/>
<organism evidence="1 2">
    <name type="scientific">Aspergillus melleus</name>
    <dbReference type="NCBI Taxonomy" id="138277"/>
    <lineage>
        <taxon>Eukaryota</taxon>
        <taxon>Fungi</taxon>
        <taxon>Dikarya</taxon>
        <taxon>Ascomycota</taxon>
        <taxon>Pezizomycotina</taxon>
        <taxon>Eurotiomycetes</taxon>
        <taxon>Eurotiomycetidae</taxon>
        <taxon>Eurotiales</taxon>
        <taxon>Aspergillaceae</taxon>
        <taxon>Aspergillus</taxon>
        <taxon>Aspergillus subgen. Circumdati</taxon>
    </lineage>
</organism>
<dbReference type="EMBL" id="JAOPJF010000064">
    <property type="protein sequence ID" value="KAK1141415.1"/>
    <property type="molecule type" value="Genomic_DNA"/>
</dbReference>
<dbReference type="Proteomes" id="UP001177260">
    <property type="component" value="Unassembled WGS sequence"/>
</dbReference>
<reference evidence="1 2" key="1">
    <citation type="journal article" date="2023" name="ACS Omega">
        <title>Identification of the Neoaspergillic Acid Biosynthesis Gene Cluster by Establishing an In Vitro CRISPR-Ribonucleoprotein Genetic System in Aspergillus melleus.</title>
        <authorList>
            <person name="Yuan B."/>
            <person name="Grau M.F."/>
            <person name="Murata R.M."/>
            <person name="Torok T."/>
            <person name="Venkateswaran K."/>
            <person name="Stajich J.E."/>
            <person name="Wang C.C.C."/>
        </authorList>
    </citation>
    <scope>NUCLEOTIDE SEQUENCE [LARGE SCALE GENOMIC DNA]</scope>
    <source>
        <strain evidence="1 2">IMV 1140</strain>
    </source>
</reference>
<accession>A0ACC3AV46</accession>
<evidence type="ECO:0000313" key="1">
    <source>
        <dbReference type="EMBL" id="KAK1141415.1"/>
    </source>
</evidence>
<protein>
    <submittedName>
        <fullName evidence="1">Uncharacterized protein</fullName>
    </submittedName>
</protein>
<evidence type="ECO:0000313" key="2">
    <source>
        <dbReference type="Proteomes" id="UP001177260"/>
    </source>
</evidence>
<gene>
    <name evidence="1" type="ORF">N8T08_009087</name>
</gene>
<comment type="caution">
    <text evidence="1">The sequence shown here is derived from an EMBL/GenBank/DDBJ whole genome shotgun (WGS) entry which is preliminary data.</text>
</comment>
<keyword evidence="2" id="KW-1185">Reference proteome</keyword>
<sequence>MGYLERCHHVESQNEEDARYRSWASMFIWCAVGYLCLIAIFVGVSLLELGFLFRGTALPPFFAFSRGSGQFQKPKDVDIIALVPFHDHERTDILECYLQRNMAYHHGLLDQVIFVPQTNLPDSLEWLTSLVDETPLYSVWEPGDSLVSTPQGKEVLYIWIDGDMVFLEDHIIPTVVKTTLDHPGSTVVSANVINAAALQALHSHSGVALPYLPELMASATSLSQDWRVSTLPQWDGPANFSVLKDFLPPSDNHRWLLSSDGNADRTPISTSVYTDHGPGLNHWSVHAQQHYSFLHHLEAGDLYRYKFPMWKNPSEAVSQSFICFRAQEKNLLQEQERANGRLSQVAGKIRDTNQLIIDGKGLAVHYTMDTNSKGLEATDILHRYRAYAKEKVCLDTS</sequence>